<evidence type="ECO:0000256" key="5">
    <source>
        <dbReference type="ARBA" id="ARBA00023212"/>
    </source>
</evidence>
<gene>
    <name evidence="7" type="ORF">WISP_99500</name>
</gene>
<dbReference type="InterPro" id="IPR052855">
    <property type="entry name" value="CKAP2-like"/>
</dbReference>
<accession>A0ABQ9CZ20</accession>
<evidence type="ECO:0000256" key="1">
    <source>
        <dbReference type="ARBA" id="ARBA00004245"/>
    </source>
</evidence>
<keyword evidence="4" id="KW-0597">Phosphoprotein</keyword>
<dbReference type="PANTHER" id="PTHR47078:SF1">
    <property type="entry name" value="CYTOSKELETON-ASSOCIATED PROTEIN 2-LIKE"/>
    <property type="match status" value="1"/>
</dbReference>
<dbReference type="Pfam" id="PF15297">
    <property type="entry name" value="CKAP2_C"/>
    <property type="match status" value="1"/>
</dbReference>
<proteinExistence type="inferred from homology"/>
<evidence type="ECO:0000256" key="4">
    <source>
        <dbReference type="ARBA" id="ARBA00022553"/>
    </source>
</evidence>
<protein>
    <recommendedName>
        <fullName evidence="6">Cytoskeleton-associated protein 2 C-terminal domain-containing protein</fullName>
    </recommendedName>
</protein>
<evidence type="ECO:0000313" key="7">
    <source>
        <dbReference type="EMBL" id="KAJ7412032.1"/>
    </source>
</evidence>
<comment type="subcellular location">
    <subcellularLocation>
        <location evidence="1">Cytoplasm</location>
        <location evidence="1">Cytoskeleton</location>
    </subcellularLocation>
</comment>
<evidence type="ECO:0000256" key="2">
    <source>
        <dbReference type="ARBA" id="ARBA00009468"/>
    </source>
</evidence>
<organism evidence="7 8">
    <name type="scientific">Willisornis vidua</name>
    <name type="common">Xingu scale-backed antbird</name>
    <dbReference type="NCBI Taxonomy" id="1566151"/>
    <lineage>
        <taxon>Eukaryota</taxon>
        <taxon>Metazoa</taxon>
        <taxon>Chordata</taxon>
        <taxon>Craniata</taxon>
        <taxon>Vertebrata</taxon>
        <taxon>Euteleostomi</taxon>
        <taxon>Archelosauria</taxon>
        <taxon>Archosauria</taxon>
        <taxon>Dinosauria</taxon>
        <taxon>Saurischia</taxon>
        <taxon>Theropoda</taxon>
        <taxon>Coelurosauria</taxon>
        <taxon>Aves</taxon>
        <taxon>Neognathae</taxon>
        <taxon>Neoaves</taxon>
        <taxon>Telluraves</taxon>
        <taxon>Australaves</taxon>
        <taxon>Passeriformes</taxon>
        <taxon>Thamnophilidae</taxon>
        <taxon>Willisornis</taxon>
    </lineage>
</organism>
<comment type="similarity">
    <text evidence="2">Belongs to the CKAP2 family.</text>
</comment>
<dbReference type="PANTHER" id="PTHR47078">
    <property type="entry name" value="CYTOSKELETON-ASSOCIATED PROTEIN 2-LIKE"/>
    <property type="match status" value="1"/>
</dbReference>
<evidence type="ECO:0000256" key="3">
    <source>
        <dbReference type="ARBA" id="ARBA00022490"/>
    </source>
</evidence>
<name>A0ABQ9CZ20_9PASS</name>
<dbReference type="Proteomes" id="UP001145742">
    <property type="component" value="Unassembled WGS sequence"/>
</dbReference>
<reference evidence="7" key="1">
    <citation type="submission" date="2019-10" db="EMBL/GenBank/DDBJ databases">
        <authorList>
            <person name="Soares A.E.R."/>
            <person name="Aleixo A."/>
            <person name="Schneider P."/>
            <person name="Miyaki C.Y."/>
            <person name="Schneider M.P."/>
            <person name="Mello C."/>
            <person name="Vasconcelos A.T.R."/>
        </authorList>
    </citation>
    <scope>NUCLEOTIDE SEQUENCE</scope>
    <source>
        <tissue evidence="7">Muscle</tissue>
    </source>
</reference>
<comment type="caution">
    <text evidence="7">The sequence shown here is derived from an EMBL/GenBank/DDBJ whole genome shotgun (WGS) entry which is preliminary data.</text>
</comment>
<feature type="domain" description="Cytoskeleton-associated protein 2 C-terminal" evidence="6">
    <location>
        <begin position="78"/>
        <end position="132"/>
    </location>
</feature>
<dbReference type="InterPro" id="IPR029197">
    <property type="entry name" value="CKAP2_C"/>
</dbReference>
<keyword evidence="8" id="KW-1185">Reference proteome</keyword>
<keyword evidence="3" id="KW-0963">Cytoplasm</keyword>
<dbReference type="EMBL" id="WHWB01034266">
    <property type="protein sequence ID" value="KAJ7412032.1"/>
    <property type="molecule type" value="Genomic_DNA"/>
</dbReference>
<evidence type="ECO:0000259" key="6">
    <source>
        <dbReference type="Pfam" id="PF15297"/>
    </source>
</evidence>
<evidence type="ECO:0000313" key="8">
    <source>
        <dbReference type="Proteomes" id="UP001145742"/>
    </source>
</evidence>
<sequence length="149" mass="16631">MAEVEMAGKDMGMLLSSEQLKPEQLRTSVLSSLRVPRTPSAADRRVSMERSFLLLSPAVGVTVCEDLLRGKEVLEGPELKYLTPVRRSLRVERAGSCYPEMLRDHDPVVSSLSEILDAEKETQFFFRRNKALPEVTELKGLSSYPTGSC</sequence>
<keyword evidence="5" id="KW-0206">Cytoskeleton</keyword>